<keyword evidence="6" id="KW-1185">Reference proteome</keyword>
<accession>A0A3N6PWW2</accession>
<gene>
    <name evidence="5" type="ORF">D1Y85_18350</name>
</gene>
<comment type="caution">
    <text evidence="5">The sequence shown here is derived from an EMBL/GenBank/DDBJ whole genome shotgun (WGS) entry which is preliminary data.</text>
</comment>
<protein>
    <submittedName>
        <fullName evidence="5">GntR family transcriptional regulator</fullName>
    </submittedName>
</protein>
<dbReference type="InterPro" id="IPR000524">
    <property type="entry name" value="Tscrpt_reg_HTH_GntR"/>
</dbReference>
<keyword evidence="3" id="KW-0804">Transcription</keyword>
<evidence type="ECO:0000256" key="3">
    <source>
        <dbReference type="ARBA" id="ARBA00023163"/>
    </source>
</evidence>
<dbReference type="RefSeq" id="WP_124152503.1">
    <property type="nucleotide sequence ID" value="NZ_RQIS01000013.1"/>
</dbReference>
<evidence type="ECO:0000256" key="1">
    <source>
        <dbReference type="ARBA" id="ARBA00023015"/>
    </source>
</evidence>
<sequence length="62" mass="6568">MRTLHESIVPELIGSIVSFACVPGGVLPNEIELARSRGVSRTAASEVIQKLAAPGLVEVERL</sequence>
<proteinExistence type="predicted"/>
<dbReference type="AlphaFoldDB" id="A0A3N6PWW2"/>
<evidence type="ECO:0000313" key="6">
    <source>
        <dbReference type="Proteomes" id="UP000272778"/>
    </source>
</evidence>
<dbReference type="InterPro" id="IPR036388">
    <property type="entry name" value="WH-like_DNA-bd_sf"/>
</dbReference>
<dbReference type="Pfam" id="PF00392">
    <property type="entry name" value="GntR"/>
    <property type="match status" value="1"/>
</dbReference>
<dbReference type="PRINTS" id="PR00035">
    <property type="entry name" value="HTHGNTR"/>
</dbReference>
<dbReference type="GO" id="GO:0003677">
    <property type="term" value="F:DNA binding"/>
    <property type="evidence" value="ECO:0007669"/>
    <property type="project" value="UniProtKB-KW"/>
</dbReference>
<dbReference type="SUPFAM" id="SSF46785">
    <property type="entry name" value="Winged helix' DNA-binding domain"/>
    <property type="match status" value="1"/>
</dbReference>
<reference evidence="5 6" key="1">
    <citation type="submission" date="2018-11" db="EMBL/GenBank/DDBJ databases">
        <title>Paraburkholderia sp. DHOA04, isolated from soil.</title>
        <authorList>
            <person name="Gao Z.-H."/>
            <person name="Qiu L.-H."/>
            <person name="Fu J.-C."/>
        </authorList>
    </citation>
    <scope>NUCLEOTIDE SEQUENCE [LARGE SCALE GENOMIC DNA]</scope>
    <source>
        <strain evidence="5 6">DHOA04</strain>
    </source>
</reference>
<dbReference type="InterPro" id="IPR036390">
    <property type="entry name" value="WH_DNA-bd_sf"/>
</dbReference>
<feature type="domain" description="HTH gntR-type" evidence="4">
    <location>
        <begin position="2"/>
        <end position="62"/>
    </location>
</feature>
<evidence type="ECO:0000259" key="4">
    <source>
        <dbReference type="PROSITE" id="PS50949"/>
    </source>
</evidence>
<keyword evidence="1" id="KW-0805">Transcription regulation</keyword>
<evidence type="ECO:0000256" key="2">
    <source>
        <dbReference type="ARBA" id="ARBA00023125"/>
    </source>
</evidence>
<keyword evidence="2" id="KW-0238">DNA-binding</keyword>
<name>A0A3N6PWW2_9BURK</name>
<evidence type="ECO:0000313" key="5">
    <source>
        <dbReference type="EMBL" id="RQH04426.1"/>
    </source>
</evidence>
<dbReference type="Proteomes" id="UP000272778">
    <property type="component" value="Unassembled WGS sequence"/>
</dbReference>
<dbReference type="OrthoDB" id="8584262at2"/>
<dbReference type="Gene3D" id="1.10.10.10">
    <property type="entry name" value="Winged helix-like DNA-binding domain superfamily/Winged helix DNA-binding domain"/>
    <property type="match status" value="1"/>
</dbReference>
<dbReference type="GO" id="GO:0003700">
    <property type="term" value="F:DNA-binding transcription factor activity"/>
    <property type="evidence" value="ECO:0007669"/>
    <property type="project" value="InterPro"/>
</dbReference>
<organism evidence="5 6">
    <name type="scientific">Paraburkholderia dinghuensis</name>
    <dbReference type="NCBI Taxonomy" id="2305225"/>
    <lineage>
        <taxon>Bacteria</taxon>
        <taxon>Pseudomonadati</taxon>
        <taxon>Pseudomonadota</taxon>
        <taxon>Betaproteobacteria</taxon>
        <taxon>Burkholderiales</taxon>
        <taxon>Burkholderiaceae</taxon>
        <taxon>Paraburkholderia</taxon>
    </lineage>
</organism>
<dbReference type="PROSITE" id="PS50949">
    <property type="entry name" value="HTH_GNTR"/>
    <property type="match status" value="1"/>
</dbReference>
<dbReference type="EMBL" id="RQIS01000013">
    <property type="protein sequence ID" value="RQH04426.1"/>
    <property type="molecule type" value="Genomic_DNA"/>
</dbReference>